<accession>A0ABT1MKC0</accession>
<proteinExistence type="predicted"/>
<dbReference type="Proteomes" id="UP001205603">
    <property type="component" value="Unassembled WGS sequence"/>
</dbReference>
<sequence>MIRQDFIMNQIEELSKKIARLLRKKENHEPDIDTTTDECYGDLKLNLMTITNETTEDIIEKIPQWELLELLVTIMINDDRINTNREMMKKAQEILFYVQEKDKTWSFERTQLSGRLSKILK</sequence>
<dbReference type="RefSeq" id="WP_255028452.1">
    <property type="nucleotide sequence ID" value="NZ_JANDHW010000021.1"/>
</dbReference>
<dbReference type="EMBL" id="JANDHW010000021">
    <property type="protein sequence ID" value="MCP9613065.1"/>
    <property type="molecule type" value="Genomic_DNA"/>
</dbReference>
<evidence type="ECO:0000313" key="2">
    <source>
        <dbReference type="Proteomes" id="UP001205603"/>
    </source>
</evidence>
<keyword evidence="2" id="KW-1185">Reference proteome</keyword>
<name>A0ABT1MKC0_9BACT</name>
<evidence type="ECO:0000313" key="1">
    <source>
        <dbReference type="EMBL" id="MCP9613065.1"/>
    </source>
</evidence>
<organism evidence="1 2">
    <name type="scientific">Coprobacter tertius</name>
    <dbReference type="NCBI Taxonomy" id="2944915"/>
    <lineage>
        <taxon>Bacteria</taxon>
        <taxon>Pseudomonadati</taxon>
        <taxon>Bacteroidota</taxon>
        <taxon>Bacteroidia</taxon>
        <taxon>Bacteroidales</taxon>
        <taxon>Barnesiellaceae</taxon>
        <taxon>Coprobacter</taxon>
    </lineage>
</organism>
<gene>
    <name evidence="1" type="ORF">NMU02_13280</name>
</gene>
<protein>
    <submittedName>
        <fullName evidence="1">Uncharacterized protein</fullName>
    </submittedName>
</protein>
<comment type="caution">
    <text evidence="1">The sequence shown here is derived from an EMBL/GenBank/DDBJ whole genome shotgun (WGS) entry which is preliminary data.</text>
</comment>
<reference evidence="1 2" key="1">
    <citation type="submission" date="2022-07" db="EMBL/GenBank/DDBJ databases">
        <title>Fecal culturing of patients with breast cancer.</title>
        <authorList>
            <person name="Teng N.M.Y."/>
            <person name="Kiu R."/>
            <person name="Evans R."/>
            <person name="Baker D.J."/>
            <person name="Zenner C."/>
            <person name="Robinson S.D."/>
            <person name="Hall L.J."/>
        </authorList>
    </citation>
    <scope>NUCLEOTIDE SEQUENCE [LARGE SCALE GENOMIC DNA]</scope>
    <source>
        <strain evidence="1 2">LH1063</strain>
    </source>
</reference>